<keyword evidence="11" id="KW-1185">Reference proteome</keyword>
<evidence type="ECO:0000256" key="7">
    <source>
        <dbReference type="SAM" id="MobiDB-lite"/>
    </source>
</evidence>
<feature type="compositionally biased region" description="Basic and acidic residues" evidence="7">
    <location>
        <begin position="209"/>
        <end position="221"/>
    </location>
</feature>
<dbReference type="STRING" id="5786.F1A3D8"/>
<evidence type="ECO:0000313" key="10">
    <source>
        <dbReference type="EMBL" id="EGC29299.1"/>
    </source>
</evidence>
<dbReference type="Gene3D" id="1.20.1410.10">
    <property type="entry name" value="I/LWEQ domain"/>
    <property type="match status" value="1"/>
</dbReference>
<evidence type="ECO:0000256" key="3">
    <source>
        <dbReference type="ARBA" id="ARBA00008940"/>
    </source>
</evidence>
<feature type="domain" description="Cyclin-D1-binding protein 1-like N-terminal" evidence="8">
    <location>
        <begin position="41"/>
        <end position="175"/>
    </location>
</feature>
<gene>
    <name evidence="10" type="ORF">DICPUDRAFT_159142</name>
</gene>
<dbReference type="InterPro" id="IPR049318">
    <property type="entry name" value="GCIP_C"/>
</dbReference>
<comment type="subcellular location">
    <subcellularLocation>
        <location evidence="2">Cytoplasm</location>
    </subcellularLocation>
    <subcellularLocation>
        <location evidence="1">Nucleus</location>
    </subcellularLocation>
</comment>
<feature type="domain" description="Cyclin-D1-binding protein 1-like C-terminal" evidence="9">
    <location>
        <begin position="240"/>
        <end position="345"/>
    </location>
</feature>
<dbReference type="GO" id="GO:0005634">
    <property type="term" value="C:nucleus"/>
    <property type="evidence" value="ECO:0000318"/>
    <property type="project" value="GO_Central"/>
</dbReference>
<organism evidence="10 11">
    <name type="scientific">Dictyostelium purpureum</name>
    <name type="common">Slime mold</name>
    <dbReference type="NCBI Taxonomy" id="5786"/>
    <lineage>
        <taxon>Eukaryota</taxon>
        <taxon>Amoebozoa</taxon>
        <taxon>Evosea</taxon>
        <taxon>Eumycetozoa</taxon>
        <taxon>Dictyostelia</taxon>
        <taxon>Dictyosteliales</taxon>
        <taxon>Dictyosteliaceae</taxon>
        <taxon>Dictyostelium</taxon>
    </lineage>
</organism>
<evidence type="ECO:0000259" key="9">
    <source>
        <dbReference type="Pfam" id="PF20936"/>
    </source>
</evidence>
<sequence>MATETNTNYDAIIGKLQTFLDNLYNRNQDTDTFSRPTRAQIVKSAKTLSHEITKKNLRAEPKFFSSIEETLDNVFSIYQGLSAYSGASLFRAIQICFRKLMKSTQEVFIAYRDNELSLGEDEENKISKQIIGLAWKCCEEFEKVPIKNSTSIIERGAEISSLIEDALDEVKDFQDKLATIKEKYGMVKKDKEEIDKDGNVKSTVDDISNDNKKDDVNGDFEHAEEDEKEDEEEFDEDFEDDDMEILKNISQKDIELVDKVVAIIEKSNKITKLFVEMLKSVEPADQDDISQDSIEKVKVSESIINSLNELSKNVDDIASAIYPLPNITYCEAQLSYLDISIKNIVDSIKNNFKLYGFSSDKYESKLNSF</sequence>
<dbReference type="GeneID" id="10506178"/>
<dbReference type="InParanoid" id="F1A3D8"/>
<dbReference type="EMBL" id="GL871453">
    <property type="protein sequence ID" value="EGC29299.1"/>
    <property type="molecule type" value="Genomic_DNA"/>
</dbReference>
<reference evidence="11" key="1">
    <citation type="journal article" date="2011" name="Genome Biol.">
        <title>Comparative genomics of the social amoebae Dictyostelium discoideum and Dictyostelium purpureum.</title>
        <authorList>
            <consortium name="US DOE Joint Genome Institute (JGI-PGF)"/>
            <person name="Sucgang R."/>
            <person name="Kuo A."/>
            <person name="Tian X."/>
            <person name="Salerno W."/>
            <person name="Parikh A."/>
            <person name="Feasley C.L."/>
            <person name="Dalin E."/>
            <person name="Tu H."/>
            <person name="Huang E."/>
            <person name="Barry K."/>
            <person name="Lindquist E."/>
            <person name="Shapiro H."/>
            <person name="Bruce D."/>
            <person name="Schmutz J."/>
            <person name="Salamov A."/>
            <person name="Fey P."/>
            <person name="Gaudet P."/>
            <person name="Anjard C."/>
            <person name="Babu M.M."/>
            <person name="Basu S."/>
            <person name="Bushmanova Y."/>
            <person name="van der Wel H."/>
            <person name="Katoh-Kurasawa M."/>
            <person name="Dinh C."/>
            <person name="Coutinho P.M."/>
            <person name="Saito T."/>
            <person name="Elias M."/>
            <person name="Schaap P."/>
            <person name="Kay R.R."/>
            <person name="Henrissat B."/>
            <person name="Eichinger L."/>
            <person name="Rivero F."/>
            <person name="Putnam N.H."/>
            <person name="West C.M."/>
            <person name="Loomis W.F."/>
            <person name="Chisholm R.L."/>
            <person name="Shaulsky G."/>
            <person name="Strassmann J.E."/>
            <person name="Queller D.C."/>
            <person name="Kuspa A."/>
            <person name="Grigoriev I.V."/>
        </authorList>
    </citation>
    <scope>NUCLEOTIDE SEQUENCE [LARGE SCALE GENOMIC DNA]</scope>
    <source>
        <strain evidence="11">QSDP1</strain>
    </source>
</reference>
<name>F1A3D8_DICPU</name>
<dbReference type="OrthoDB" id="41588at2759"/>
<dbReference type="Proteomes" id="UP000001064">
    <property type="component" value="Unassembled WGS sequence"/>
</dbReference>
<keyword evidence="6" id="KW-0131">Cell cycle</keyword>
<dbReference type="PANTHER" id="PTHR15492">
    <property type="entry name" value="CYCLIN D1-BINDING PROTEIN 1"/>
    <property type="match status" value="1"/>
</dbReference>
<keyword evidence="4" id="KW-0963">Cytoplasm</keyword>
<dbReference type="PANTHER" id="PTHR15492:SF1">
    <property type="entry name" value="CYCLIN-D1-BINDING PROTEIN 1"/>
    <property type="match status" value="1"/>
</dbReference>
<feature type="compositionally biased region" description="Acidic residues" evidence="7">
    <location>
        <begin position="222"/>
        <end position="239"/>
    </location>
</feature>
<protein>
    <submittedName>
        <fullName evidence="10">Uncharacterized protein</fullName>
    </submittedName>
</protein>
<evidence type="ECO:0000256" key="2">
    <source>
        <dbReference type="ARBA" id="ARBA00004496"/>
    </source>
</evidence>
<evidence type="ECO:0000313" key="11">
    <source>
        <dbReference type="Proteomes" id="UP000001064"/>
    </source>
</evidence>
<dbReference type="FunCoup" id="F1A3D8">
    <property type="interactions" value="15"/>
</dbReference>
<accession>F1A3D8</accession>
<dbReference type="InterPro" id="IPR026907">
    <property type="entry name" value="GCIP-like"/>
</dbReference>
<dbReference type="KEGG" id="dpp:DICPUDRAFT_159142"/>
<evidence type="ECO:0000256" key="6">
    <source>
        <dbReference type="ARBA" id="ARBA00023306"/>
    </source>
</evidence>
<dbReference type="GO" id="GO:0005737">
    <property type="term" value="C:cytoplasm"/>
    <property type="evidence" value="ECO:0007669"/>
    <property type="project" value="UniProtKB-SubCell"/>
</dbReference>
<evidence type="ECO:0000256" key="1">
    <source>
        <dbReference type="ARBA" id="ARBA00004123"/>
    </source>
</evidence>
<dbReference type="eggNOG" id="ENOG502RGTP">
    <property type="taxonomic scope" value="Eukaryota"/>
</dbReference>
<evidence type="ECO:0000256" key="4">
    <source>
        <dbReference type="ARBA" id="ARBA00022490"/>
    </source>
</evidence>
<dbReference type="InterPro" id="IPR049317">
    <property type="entry name" value="GCIP-like_N"/>
</dbReference>
<dbReference type="Pfam" id="PF13324">
    <property type="entry name" value="GCIP_N"/>
    <property type="match status" value="1"/>
</dbReference>
<evidence type="ECO:0000256" key="5">
    <source>
        <dbReference type="ARBA" id="ARBA00023242"/>
    </source>
</evidence>
<comment type="similarity">
    <text evidence="3">Belongs to the CCNDBP1 family.</text>
</comment>
<dbReference type="Pfam" id="PF20936">
    <property type="entry name" value="GCIP_C"/>
    <property type="match status" value="1"/>
</dbReference>
<feature type="region of interest" description="Disordered" evidence="7">
    <location>
        <begin position="199"/>
        <end position="239"/>
    </location>
</feature>
<keyword evidence="5" id="KW-0539">Nucleus</keyword>
<evidence type="ECO:0000259" key="8">
    <source>
        <dbReference type="Pfam" id="PF13324"/>
    </source>
</evidence>
<dbReference type="AlphaFoldDB" id="F1A3D8"/>
<dbReference type="OMA" id="LAWKCCE"/>
<dbReference type="VEuPathDB" id="AmoebaDB:DICPUDRAFT_159142"/>
<proteinExistence type="inferred from homology"/>
<dbReference type="RefSeq" id="XP_003294182.1">
    <property type="nucleotide sequence ID" value="XM_003294134.1"/>
</dbReference>